<gene>
    <name evidence="10" type="ORF">ACFOLH_14135</name>
</gene>
<feature type="domain" description="RNA polymerase sigma-70 region 3" evidence="7">
    <location>
        <begin position="115"/>
        <end position="190"/>
    </location>
</feature>
<evidence type="ECO:0000313" key="10">
    <source>
        <dbReference type="EMBL" id="MFC3689486.1"/>
    </source>
</evidence>
<comment type="similarity">
    <text evidence="1">Belongs to the sigma-70 factor family. ECF subfamily.</text>
</comment>
<dbReference type="InterPro" id="IPR007627">
    <property type="entry name" value="RNA_pol_sigma70_r2"/>
</dbReference>
<name>A0ABV7WHY5_9MICO</name>
<dbReference type="Pfam" id="PF04542">
    <property type="entry name" value="Sigma70_r2"/>
    <property type="match status" value="1"/>
</dbReference>
<keyword evidence="5" id="KW-0804">Transcription</keyword>
<dbReference type="InterPro" id="IPR013249">
    <property type="entry name" value="RNA_pol_sigma70_r4_t2"/>
</dbReference>
<dbReference type="NCBIfam" id="TIGR02937">
    <property type="entry name" value="sigma70-ECF"/>
    <property type="match status" value="1"/>
</dbReference>
<dbReference type="Pfam" id="PF08281">
    <property type="entry name" value="Sigma70_r4_2"/>
    <property type="match status" value="1"/>
</dbReference>
<evidence type="ECO:0000259" key="9">
    <source>
        <dbReference type="Pfam" id="PF08281"/>
    </source>
</evidence>
<dbReference type="Gene3D" id="1.10.1740.10">
    <property type="match status" value="1"/>
</dbReference>
<keyword evidence="3" id="KW-0731">Sigma factor</keyword>
<evidence type="ECO:0000259" key="8">
    <source>
        <dbReference type="Pfam" id="PF04542"/>
    </source>
</evidence>
<dbReference type="InterPro" id="IPR014284">
    <property type="entry name" value="RNA_pol_sigma-70_dom"/>
</dbReference>
<feature type="region of interest" description="Disordered" evidence="6">
    <location>
        <begin position="1"/>
        <end position="23"/>
    </location>
</feature>
<evidence type="ECO:0000256" key="5">
    <source>
        <dbReference type="ARBA" id="ARBA00023163"/>
    </source>
</evidence>
<dbReference type="PANTHER" id="PTHR30385:SF7">
    <property type="entry name" value="RNA POLYMERASE SIGMA FACTOR FLIA"/>
    <property type="match status" value="1"/>
</dbReference>
<dbReference type="Pfam" id="PF04539">
    <property type="entry name" value="Sigma70_r3"/>
    <property type="match status" value="1"/>
</dbReference>
<dbReference type="InterPro" id="IPR007624">
    <property type="entry name" value="RNA_pol_sigma70_r3"/>
</dbReference>
<dbReference type="Gene3D" id="1.20.140.160">
    <property type="match status" value="1"/>
</dbReference>
<evidence type="ECO:0000256" key="3">
    <source>
        <dbReference type="ARBA" id="ARBA00023082"/>
    </source>
</evidence>
<evidence type="ECO:0000259" key="7">
    <source>
        <dbReference type="Pfam" id="PF04539"/>
    </source>
</evidence>
<dbReference type="EMBL" id="JBHRWW010000010">
    <property type="protein sequence ID" value="MFC3689486.1"/>
    <property type="molecule type" value="Genomic_DNA"/>
</dbReference>
<keyword evidence="11" id="KW-1185">Reference proteome</keyword>
<comment type="caution">
    <text evidence="10">The sequence shown here is derived from an EMBL/GenBank/DDBJ whole genome shotgun (WGS) entry which is preliminary data.</text>
</comment>
<dbReference type="InterPro" id="IPR013324">
    <property type="entry name" value="RNA_pol_sigma_r3/r4-like"/>
</dbReference>
<dbReference type="SUPFAM" id="SSF88659">
    <property type="entry name" value="Sigma3 and sigma4 domains of RNA polymerase sigma factors"/>
    <property type="match status" value="2"/>
</dbReference>
<feature type="domain" description="RNA polymerase sigma factor 70 region 4 type 2" evidence="9">
    <location>
        <begin position="198"/>
        <end position="243"/>
    </location>
</feature>
<dbReference type="CDD" id="cd06171">
    <property type="entry name" value="Sigma70_r4"/>
    <property type="match status" value="1"/>
</dbReference>
<reference evidence="11" key="1">
    <citation type="journal article" date="2019" name="Int. J. Syst. Evol. Microbiol.">
        <title>The Global Catalogue of Microorganisms (GCM) 10K type strain sequencing project: providing services to taxonomists for standard genome sequencing and annotation.</title>
        <authorList>
            <consortium name="The Broad Institute Genomics Platform"/>
            <consortium name="The Broad Institute Genome Sequencing Center for Infectious Disease"/>
            <person name="Wu L."/>
            <person name="Ma J."/>
        </authorList>
    </citation>
    <scope>NUCLEOTIDE SEQUENCE [LARGE SCALE GENOMIC DNA]</scope>
    <source>
        <strain evidence="11">NCAIM B.02333</strain>
    </source>
</reference>
<protein>
    <submittedName>
        <fullName evidence="10">Sigma-70 family RNA polymerase sigma factor</fullName>
    </submittedName>
</protein>
<evidence type="ECO:0000256" key="1">
    <source>
        <dbReference type="ARBA" id="ARBA00010641"/>
    </source>
</evidence>
<evidence type="ECO:0000256" key="6">
    <source>
        <dbReference type="SAM" id="MobiDB-lite"/>
    </source>
</evidence>
<evidence type="ECO:0000256" key="4">
    <source>
        <dbReference type="ARBA" id="ARBA00023125"/>
    </source>
</evidence>
<proteinExistence type="inferred from homology"/>
<evidence type="ECO:0000256" key="2">
    <source>
        <dbReference type="ARBA" id="ARBA00023015"/>
    </source>
</evidence>
<dbReference type="Proteomes" id="UP001595685">
    <property type="component" value="Unassembled WGS sequence"/>
</dbReference>
<feature type="domain" description="RNA polymerase sigma-70 region 2" evidence="8">
    <location>
        <begin position="34"/>
        <end position="105"/>
    </location>
</feature>
<keyword evidence="4" id="KW-0238">DNA-binding</keyword>
<keyword evidence="2" id="KW-0805">Transcription regulation</keyword>
<dbReference type="RefSeq" id="WP_340291767.1">
    <property type="nucleotide sequence ID" value="NZ_JBBEOI010000049.1"/>
</dbReference>
<accession>A0ABV7WHY5</accession>
<evidence type="ECO:0000313" key="11">
    <source>
        <dbReference type="Proteomes" id="UP001595685"/>
    </source>
</evidence>
<dbReference type="PANTHER" id="PTHR30385">
    <property type="entry name" value="SIGMA FACTOR F FLAGELLAR"/>
    <property type="match status" value="1"/>
</dbReference>
<organism evidence="10 11">
    <name type="scientific">Aquipuribacter hungaricus</name>
    <dbReference type="NCBI Taxonomy" id="545624"/>
    <lineage>
        <taxon>Bacteria</taxon>
        <taxon>Bacillati</taxon>
        <taxon>Actinomycetota</taxon>
        <taxon>Actinomycetes</taxon>
        <taxon>Micrococcales</taxon>
        <taxon>Intrasporangiaceae</taxon>
        <taxon>Aquipuribacter</taxon>
    </lineage>
</organism>
<dbReference type="SUPFAM" id="SSF88946">
    <property type="entry name" value="Sigma2 domain of RNA polymerase sigma factors"/>
    <property type="match status" value="1"/>
</dbReference>
<dbReference type="InterPro" id="IPR013325">
    <property type="entry name" value="RNA_pol_sigma_r2"/>
</dbReference>
<sequence length="311" mass="32695">MQNLLSPFAARDANRPRGARPHAGRADAAVDALVLANLPLVGHCVGELVGRLPGHVDRDDLAGAGVEGLLQAARSWREETGVPFSAHARTRIRGAIVDELRGADWASRGARSRARQAAETTERLTTALGRVPSTDEVADAMGVAPDQVHKVRAETHRTYLSSLEEARSGADGTGTVADSVRDPGLSPEDHVVLAEHLGRLRRAVDLLPERVREAVRGHYLEEEPMAAIAARLGVTESRVSQLRAEGVALLRDVLSEPDDAAVPAPRRPSRRDAAYAAAVAAAADSRTSIGVGAAVLGGFARGSYAQAAPTG</sequence>